<dbReference type="EMBL" id="JBHSRF010000029">
    <property type="protein sequence ID" value="MFC6083523.1"/>
    <property type="molecule type" value="Genomic_DNA"/>
</dbReference>
<reference evidence="3" key="1">
    <citation type="journal article" date="2019" name="Int. J. Syst. Evol. Microbiol.">
        <title>The Global Catalogue of Microorganisms (GCM) 10K type strain sequencing project: providing services to taxonomists for standard genome sequencing and annotation.</title>
        <authorList>
            <consortium name="The Broad Institute Genomics Platform"/>
            <consortium name="The Broad Institute Genome Sequencing Center for Infectious Disease"/>
            <person name="Wu L."/>
            <person name="Ma J."/>
        </authorList>
    </citation>
    <scope>NUCLEOTIDE SEQUENCE [LARGE SCALE GENOMIC DNA]</scope>
    <source>
        <strain evidence="3">JCM 30346</strain>
    </source>
</reference>
<accession>A0ABW1NKW7</accession>
<organism evidence="2 3">
    <name type="scientific">Sphaerisporangium aureirubrum</name>
    <dbReference type="NCBI Taxonomy" id="1544736"/>
    <lineage>
        <taxon>Bacteria</taxon>
        <taxon>Bacillati</taxon>
        <taxon>Actinomycetota</taxon>
        <taxon>Actinomycetes</taxon>
        <taxon>Streptosporangiales</taxon>
        <taxon>Streptosporangiaceae</taxon>
        <taxon>Sphaerisporangium</taxon>
    </lineage>
</organism>
<proteinExistence type="predicted"/>
<comment type="caution">
    <text evidence="2">The sequence shown here is derived from an EMBL/GenBank/DDBJ whole genome shotgun (WGS) entry which is preliminary data.</text>
</comment>
<evidence type="ECO:0000313" key="2">
    <source>
        <dbReference type="EMBL" id="MFC6083523.1"/>
    </source>
</evidence>
<evidence type="ECO:0000313" key="3">
    <source>
        <dbReference type="Proteomes" id="UP001596137"/>
    </source>
</evidence>
<feature type="region of interest" description="Disordered" evidence="1">
    <location>
        <begin position="1"/>
        <end position="44"/>
    </location>
</feature>
<dbReference type="Proteomes" id="UP001596137">
    <property type="component" value="Unassembled WGS sequence"/>
</dbReference>
<dbReference type="RefSeq" id="WP_380755568.1">
    <property type="nucleotide sequence ID" value="NZ_JBHSRF010000029.1"/>
</dbReference>
<gene>
    <name evidence="2" type="ORF">ACFP1K_20285</name>
</gene>
<keyword evidence="3" id="KW-1185">Reference proteome</keyword>
<name>A0ABW1NKW7_9ACTN</name>
<evidence type="ECO:0000256" key="1">
    <source>
        <dbReference type="SAM" id="MobiDB-lite"/>
    </source>
</evidence>
<protein>
    <submittedName>
        <fullName evidence="2">Uncharacterized protein</fullName>
    </submittedName>
</protein>
<sequence length="286" mass="31512">MHPYSEQGKDPQGEGGPDQQLQLLLEEEQAKRQAEEEEQGQPQVQVQVQVPVPAAAALPGHTLPEFTVTGEFQTNVTLENAVVTTSAIQAHANIDRRVVGAEIGTDLGWVQTMFSARMQADYHHPPLQVYGHSLVRRTTEPVIDGNDNDDIWYGDPRRFDGGDPFIGIDFYDSPQFSVPLASPLGGRLTRFSGSWEFGCWLVTRSQNLRSKFLYHQIWTASFHAERVPQGLELSNYDLTLGDAGPGPGTVHPLMDGPPSTTFLDAPGTWIVLDAPQRLPPDGVDFT</sequence>